<dbReference type="GO" id="GO:0043683">
    <property type="term" value="P:type IV pilus assembly"/>
    <property type="evidence" value="ECO:0007669"/>
    <property type="project" value="InterPro"/>
</dbReference>
<accession>A0A3D2SH62</accession>
<evidence type="ECO:0000313" key="4">
    <source>
        <dbReference type="Proteomes" id="UP000263596"/>
    </source>
</evidence>
<dbReference type="GO" id="GO:0015627">
    <property type="term" value="C:type II protein secretion system complex"/>
    <property type="evidence" value="ECO:0007669"/>
    <property type="project" value="InterPro"/>
</dbReference>
<dbReference type="InterPro" id="IPR000983">
    <property type="entry name" value="Bac_GSPG_pilin"/>
</dbReference>
<dbReference type="Pfam" id="PF16732">
    <property type="entry name" value="ComP_DUS"/>
    <property type="match status" value="1"/>
</dbReference>
<dbReference type="PANTHER" id="PTHR30093:SF47">
    <property type="entry name" value="TYPE IV PILUS NON-CORE MINOR PILIN PILE"/>
    <property type="match status" value="1"/>
</dbReference>
<keyword evidence="2" id="KW-1133">Transmembrane helix</keyword>
<organism evidence="3 4">
    <name type="scientific">Acinetobacter ursingii</name>
    <dbReference type="NCBI Taxonomy" id="108980"/>
    <lineage>
        <taxon>Bacteria</taxon>
        <taxon>Pseudomonadati</taxon>
        <taxon>Pseudomonadota</taxon>
        <taxon>Gammaproteobacteria</taxon>
        <taxon>Moraxellales</taxon>
        <taxon>Moraxellaceae</taxon>
        <taxon>Acinetobacter</taxon>
    </lineage>
</organism>
<dbReference type="InterPro" id="IPR012902">
    <property type="entry name" value="N_methyl_site"/>
</dbReference>
<evidence type="ECO:0000256" key="1">
    <source>
        <dbReference type="ARBA" id="ARBA00022481"/>
    </source>
</evidence>
<dbReference type="PROSITE" id="PS00409">
    <property type="entry name" value="PROKAR_NTER_METHYL"/>
    <property type="match status" value="1"/>
</dbReference>
<proteinExistence type="predicted"/>
<dbReference type="Pfam" id="PF07963">
    <property type="entry name" value="N_methyl"/>
    <property type="match status" value="1"/>
</dbReference>
<keyword evidence="2" id="KW-0472">Membrane</keyword>
<dbReference type="NCBIfam" id="TIGR02532">
    <property type="entry name" value="IV_pilin_GFxxxE"/>
    <property type="match status" value="1"/>
</dbReference>
<dbReference type="RefSeq" id="WP_049176189.1">
    <property type="nucleotide sequence ID" value="NZ_BKGN01000004.1"/>
</dbReference>
<dbReference type="InterPro" id="IPR045584">
    <property type="entry name" value="Pilin-like"/>
</dbReference>
<keyword evidence="1" id="KW-0488">Methylation</keyword>
<dbReference type="GO" id="GO:0015628">
    <property type="term" value="P:protein secretion by the type II secretion system"/>
    <property type="evidence" value="ECO:0007669"/>
    <property type="project" value="InterPro"/>
</dbReference>
<protein>
    <submittedName>
        <fullName evidence="3">Prepilin-type N-terminal cleavage/methylation domain-containing protein</fullName>
    </submittedName>
</protein>
<sequence>MVAHHQFSIDRGFTLIELMVVVAIVAILASIAYPSYQKYAQHTKRTDAQAEMLNIAKSMMQYKNSNSSFAGATVANVYGGTVTPQQGTALYRLTFNPSPAIATGWTLVATPIENTSQDGDGIICLNDQGQKYWTKGATTCVLSAISTWDGR</sequence>
<keyword evidence="2" id="KW-0812">Transmembrane</keyword>
<evidence type="ECO:0000313" key="3">
    <source>
        <dbReference type="EMBL" id="HCK28797.1"/>
    </source>
</evidence>
<feature type="transmembrane region" description="Helical" evidence="2">
    <location>
        <begin position="12"/>
        <end position="36"/>
    </location>
</feature>
<comment type="caution">
    <text evidence="3">The sequence shown here is derived from an EMBL/GenBank/DDBJ whole genome shotgun (WGS) entry which is preliminary data.</text>
</comment>
<dbReference type="Gene3D" id="3.30.700.10">
    <property type="entry name" value="Glycoprotein, Type 4 Pilin"/>
    <property type="match status" value="1"/>
</dbReference>
<dbReference type="InterPro" id="IPR031982">
    <property type="entry name" value="PilE-like"/>
</dbReference>
<evidence type="ECO:0000256" key="2">
    <source>
        <dbReference type="SAM" id="Phobius"/>
    </source>
</evidence>
<reference evidence="3 4" key="1">
    <citation type="journal article" date="2018" name="Nat. Biotechnol.">
        <title>A standardized bacterial taxonomy based on genome phylogeny substantially revises the tree of life.</title>
        <authorList>
            <person name="Parks D.H."/>
            <person name="Chuvochina M."/>
            <person name="Waite D.W."/>
            <person name="Rinke C."/>
            <person name="Skarshewski A."/>
            <person name="Chaumeil P.A."/>
            <person name="Hugenholtz P."/>
        </authorList>
    </citation>
    <scope>NUCLEOTIDE SEQUENCE [LARGE SCALE GENOMIC DNA]</scope>
    <source>
        <strain evidence="3">UBA9669</strain>
    </source>
</reference>
<dbReference type="PANTHER" id="PTHR30093">
    <property type="entry name" value="GENERAL SECRETION PATHWAY PROTEIN G"/>
    <property type="match status" value="1"/>
</dbReference>
<dbReference type="Proteomes" id="UP000263596">
    <property type="component" value="Unassembled WGS sequence"/>
</dbReference>
<name>A0A3D2SH62_9GAMM</name>
<dbReference type="PRINTS" id="PR00813">
    <property type="entry name" value="BCTERIALGSPG"/>
</dbReference>
<gene>
    <name evidence="3" type="ORF">DHW29_00315</name>
</gene>
<dbReference type="AlphaFoldDB" id="A0A3D2SH62"/>
<dbReference type="EMBL" id="DPVE01000007">
    <property type="protein sequence ID" value="HCK28797.1"/>
    <property type="molecule type" value="Genomic_DNA"/>
</dbReference>
<dbReference type="SUPFAM" id="SSF54523">
    <property type="entry name" value="Pili subunits"/>
    <property type="match status" value="1"/>
</dbReference>